<feature type="compositionally biased region" description="Polar residues" evidence="2">
    <location>
        <begin position="1"/>
        <end position="14"/>
    </location>
</feature>
<feature type="domain" description="NAD-dependent epimerase/dehydratase" evidence="3">
    <location>
        <begin position="34"/>
        <end position="243"/>
    </location>
</feature>
<dbReference type="Pfam" id="PF08338">
    <property type="entry name" value="DUF1731"/>
    <property type="match status" value="1"/>
</dbReference>
<dbReference type="AlphaFoldDB" id="A0A9E5JVN4"/>
<accession>A0A9E5JVN4</accession>
<dbReference type="PANTHER" id="PTHR11092:SF0">
    <property type="entry name" value="EPIMERASE FAMILY PROTEIN SDR39U1"/>
    <property type="match status" value="1"/>
</dbReference>
<dbReference type="SUPFAM" id="SSF51735">
    <property type="entry name" value="NAD(P)-binding Rossmann-fold domains"/>
    <property type="match status" value="1"/>
</dbReference>
<dbReference type="NCBIfam" id="TIGR01777">
    <property type="entry name" value="yfcH"/>
    <property type="match status" value="1"/>
</dbReference>
<evidence type="ECO:0000259" key="3">
    <source>
        <dbReference type="Pfam" id="PF01370"/>
    </source>
</evidence>
<evidence type="ECO:0000313" key="6">
    <source>
        <dbReference type="Proteomes" id="UP000787472"/>
    </source>
</evidence>
<dbReference type="Gene3D" id="3.40.50.720">
    <property type="entry name" value="NAD(P)-binding Rossmann-like Domain"/>
    <property type="match status" value="1"/>
</dbReference>
<dbReference type="InterPro" id="IPR013549">
    <property type="entry name" value="DUF1731"/>
</dbReference>
<proteinExistence type="inferred from homology"/>
<dbReference type="Pfam" id="PF01370">
    <property type="entry name" value="Epimerase"/>
    <property type="match status" value="1"/>
</dbReference>
<dbReference type="InterPro" id="IPR001509">
    <property type="entry name" value="Epimerase_deHydtase"/>
</dbReference>
<evidence type="ECO:0000256" key="1">
    <source>
        <dbReference type="ARBA" id="ARBA00009353"/>
    </source>
</evidence>
<dbReference type="RefSeq" id="WP_167184194.1">
    <property type="nucleotide sequence ID" value="NZ_JAAONZ010000004.1"/>
</dbReference>
<comment type="similarity">
    <text evidence="1">Belongs to the NAD(P)-dependent epimerase/dehydratase family. SDR39U1 subfamily.</text>
</comment>
<name>A0A9E5JVN4_9GAMM</name>
<keyword evidence="6" id="KW-1185">Reference proteome</keyword>
<comment type="caution">
    <text evidence="5">The sequence shown here is derived from an EMBL/GenBank/DDBJ whole genome shotgun (WGS) entry which is preliminary data.</text>
</comment>
<organism evidence="5 6">
    <name type="scientific">Pseudomaricurvus hydrocarbonicus</name>
    <dbReference type="NCBI Taxonomy" id="1470433"/>
    <lineage>
        <taxon>Bacteria</taxon>
        <taxon>Pseudomonadati</taxon>
        <taxon>Pseudomonadota</taxon>
        <taxon>Gammaproteobacteria</taxon>
        <taxon>Cellvibrionales</taxon>
        <taxon>Cellvibrionaceae</taxon>
        <taxon>Pseudomaricurvus</taxon>
    </lineage>
</organism>
<dbReference type="InterPro" id="IPR036291">
    <property type="entry name" value="NAD(P)-bd_dom_sf"/>
</dbReference>
<dbReference type="EMBL" id="JAAONZ010000004">
    <property type="protein sequence ID" value="NHO65385.1"/>
    <property type="molecule type" value="Genomic_DNA"/>
</dbReference>
<gene>
    <name evidence="5" type="ORF">G8770_07510</name>
</gene>
<dbReference type="Proteomes" id="UP000787472">
    <property type="component" value="Unassembled WGS sequence"/>
</dbReference>
<protein>
    <submittedName>
        <fullName evidence="5">TIGR01777 family protein</fullName>
    </submittedName>
</protein>
<sequence>MHSSPEASGTSSAAMSEPGATSKPILASDTKANILITGGTGFIGPELVRALLSKGYSCWVLSRQAGGGMRSVAGANYISHLEELPETLPSLIVNLAGEGIADKRWSATRKRRLYRSRINVTEALVGYYREAGQAPSRVVSGSAVGYYGSHGDEMLNEEGRCHPGFAHSLCRDWELAAEGFQQLGAVLCCARIGVVIGADGGIVSRLKKPFQMGLGGRLGSGRQWMSWIHRQDLVDLLIFLLEHTTLQGPFNATSPNPVTNAEFTQLFAEQVGRAARLPMPEPIVKLLFGQMGEELLLSGQRVMPENIVRSGFEFTYPTLNLALGEALGGVA</sequence>
<evidence type="ECO:0000256" key="2">
    <source>
        <dbReference type="SAM" id="MobiDB-lite"/>
    </source>
</evidence>
<feature type="region of interest" description="Disordered" evidence="2">
    <location>
        <begin position="1"/>
        <end position="24"/>
    </location>
</feature>
<reference evidence="5" key="1">
    <citation type="submission" date="2020-03" db="EMBL/GenBank/DDBJ databases">
        <authorList>
            <person name="Guo F."/>
        </authorList>
    </citation>
    <scope>NUCLEOTIDE SEQUENCE</scope>
    <source>
        <strain evidence="5">JCM 30134</strain>
    </source>
</reference>
<evidence type="ECO:0000259" key="4">
    <source>
        <dbReference type="Pfam" id="PF08338"/>
    </source>
</evidence>
<evidence type="ECO:0000313" key="5">
    <source>
        <dbReference type="EMBL" id="NHO65385.1"/>
    </source>
</evidence>
<dbReference type="InterPro" id="IPR010099">
    <property type="entry name" value="SDR39U1"/>
</dbReference>
<dbReference type="PANTHER" id="PTHR11092">
    <property type="entry name" value="SUGAR NUCLEOTIDE EPIMERASE RELATED"/>
    <property type="match status" value="1"/>
</dbReference>
<feature type="domain" description="DUF1731" evidence="4">
    <location>
        <begin position="279"/>
        <end position="324"/>
    </location>
</feature>